<dbReference type="OrthoDB" id="2020070at2759"/>
<gene>
    <name evidence="3" type="ORF">BDK51DRAFT_27876</name>
</gene>
<organism evidence="3 4">
    <name type="scientific">Blyttiomyces helicus</name>
    <dbReference type="NCBI Taxonomy" id="388810"/>
    <lineage>
        <taxon>Eukaryota</taxon>
        <taxon>Fungi</taxon>
        <taxon>Fungi incertae sedis</taxon>
        <taxon>Chytridiomycota</taxon>
        <taxon>Chytridiomycota incertae sedis</taxon>
        <taxon>Chytridiomycetes</taxon>
        <taxon>Chytridiomycetes incertae sedis</taxon>
        <taxon>Blyttiomyces</taxon>
    </lineage>
</organism>
<dbReference type="PANTHER" id="PTHR33604">
    <property type="entry name" value="OSJNBA0004B13.7 PROTEIN"/>
    <property type="match status" value="1"/>
</dbReference>
<dbReference type="AlphaFoldDB" id="A0A4P9WDM8"/>
<evidence type="ECO:0000313" key="4">
    <source>
        <dbReference type="Proteomes" id="UP000269721"/>
    </source>
</evidence>
<dbReference type="Proteomes" id="UP000269721">
    <property type="component" value="Unassembled WGS sequence"/>
</dbReference>
<evidence type="ECO:0000256" key="2">
    <source>
        <dbReference type="SAM" id="SignalP"/>
    </source>
</evidence>
<feature type="chain" id="PRO_5020470640" evidence="2">
    <location>
        <begin position="28"/>
        <end position="1094"/>
    </location>
</feature>
<dbReference type="SUPFAM" id="SSF53448">
    <property type="entry name" value="Nucleotide-diphospho-sugar transferases"/>
    <property type="match status" value="1"/>
</dbReference>
<dbReference type="InterPro" id="IPR029044">
    <property type="entry name" value="Nucleotide-diphossugar_trans"/>
</dbReference>
<dbReference type="EMBL" id="KZ996152">
    <property type="protein sequence ID" value="RKO89338.1"/>
    <property type="molecule type" value="Genomic_DNA"/>
</dbReference>
<accession>A0A4P9WDM8</accession>
<evidence type="ECO:0000256" key="1">
    <source>
        <dbReference type="SAM" id="MobiDB-lite"/>
    </source>
</evidence>
<dbReference type="PANTHER" id="PTHR33604:SF3">
    <property type="entry name" value="OSJNBA0004B13.7 PROTEIN"/>
    <property type="match status" value="1"/>
</dbReference>
<feature type="signal peptide" evidence="2">
    <location>
        <begin position="1"/>
        <end position="27"/>
    </location>
</feature>
<feature type="region of interest" description="Disordered" evidence="1">
    <location>
        <begin position="46"/>
        <end position="65"/>
    </location>
</feature>
<dbReference type="Gene3D" id="3.90.550.10">
    <property type="entry name" value="Spore Coat Polysaccharide Biosynthesis Protein SpsA, Chain A"/>
    <property type="match status" value="1"/>
</dbReference>
<dbReference type="CDD" id="cd00761">
    <property type="entry name" value="Glyco_tranf_GTA_type"/>
    <property type="match status" value="1"/>
</dbReference>
<protein>
    <submittedName>
        <fullName evidence="3">Uncharacterized protein</fullName>
    </submittedName>
</protein>
<feature type="region of interest" description="Disordered" evidence="1">
    <location>
        <begin position="73"/>
        <end position="112"/>
    </location>
</feature>
<keyword evidence="4" id="KW-1185">Reference proteome</keyword>
<sequence length="1094" mass="119106">MHRSKPWSLKLGVIFLATTFLLATGDASSSPSVVSEEGKNTWTELLWREADPARPDDSKTSKNPEEARLSLLQGGAGERPESSDAPIGGQQIASQTRLSRRSSEEILPAASDQDSIAASDLITEDNRDGAAALAVQADPVAAVDLNTESDRSDAADHDAQTHPIAPVDLNTEADRNGAPDKVAEADPIAAVDLNTEADAIAAVDLTNESDRNGAADNAAEANTIAAVDLTNESDRNGAAENVAEAKRAVDLDSEDDGKGPANLIVAVDLNTEADRDVAADNIADGDSIRAVDVNSEAGRNGATDNVAEADPIAAVELSTETDRHGAVDNVSEADLIAAVNLINEANRKDATNNDAEANPVAASDLITIADRSAAAGSDAIADSIPAVDRNGAAELVPLADPIPASDPIAAADPISEADRNGAAELVPQADPIPASDPIAAADPISEADRNGAAENQAIADSIAADDLINRDGTTDGVAEADSNAAVDALTEVENKRAADLDLAAYDVALASGEIFPSFDPLETGHYKTIDDVAHLAIVFVNTARIELAKNWACMVRNLGLTEHVFIAMDDGAFEALEAFRLPVLRAPTVERLNEIATRAGVVRDLLKKGASLLLVDPAAVWLEDPWKHVMGNIVNDADVLQQDTVFVFLKSSDAMTDLWGQVFREFTRNSSPDDNSAYPEWQQFQKLVSQSPDLVTKNFPQILFPSGQSFFSNLKNYIGGHPWPAAIGFEDGQEPAAQEAKLKRYGLWYLRDKTCETIASHQAPYGEPAAITQTAQTPRMIIKVLTYDRPDSLARLLRSLSAASYGTAVIDVDIIVDFPRDNSSISRLVRQSVLQVADNWVWTHGRKRVRSRAVNVGLAMQWYEIWHPASDDEVAFVVEDDLELSPLWYTWMEKALRTYYWDVEPSERDPRMYGISLQNQGTCMSGCTVSVSNGHKPFRYQLVGTWGQLLFPRPWLHFTDWIDVKSTMDYKPLFSNLKSNKWFTGASDKGKAWTFHFIAFVAEMGYYNVYTNFEDKRSLSVCHREAGVHYGKTQGQDRQMLGHKEWKAEYLDLPALEELLLFDYHFNSVEAPGTLGHRRFGLLEYPKDWKETEW</sequence>
<reference evidence="4" key="1">
    <citation type="journal article" date="2018" name="Nat. Microbiol.">
        <title>Leveraging single-cell genomics to expand the fungal tree of life.</title>
        <authorList>
            <person name="Ahrendt S.R."/>
            <person name="Quandt C.A."/>
            <person name="Ciobanu D."/>
            <person name="Clum A."/>
            <person name="Salamov A."/>
            <person name="Andreopoulos B."/>
            <person name="Cheng J.F."/>
            <person name="Woyke T."/>
            <person name="Pelin A."/>
            <person name="Henrissat B."/>
            <person name="Reynolds N.K."/>
            <person name="Benny G.L."/>
            <person name="Smith M.E."/>
            <person name="James T.Y."/>
            <person name="Grigoriev I.V."/>
        </authorList>
    </citation>
    <scope>NUCLEOTIDE SEQUENCE [LARGE SCALE GENOMIC DNA]</scope>
</reference>
<evidence type="ECO:0000313" key="3">
    <source>
        <dbReference type="EMBL" id="RKO89338.1"/>
    </source>
</evidence>
<keyword evidence="2" id="KW-0732">Signal</keyword>
<proteinExistence type="predicted"/>
<name>A0A4P9WDM8_9FUNG</name>